<dbReference type="GO" id="GO:0004617">
    <property type="term" value="F:phosphoglycerate dehydrogenase activity"/>
    <property type="evidence" value="ECO:0007669"/>
    <property type="project" value="UniProtKB-EC"/>
</dbReference>
<evidence type="ECO:0000259" key="5">
    <source>
        <dbReference type="Pfam" id="PF00389"/>
    </source>
</evidence>
<dbReference type="InterPro" id="IPR006140">
    <property type="entry name" value="D-isomer_DH_NAD-bd"/>
</dbReference>
<dbReference type="EC" id="1.1.1.95" evidence="7"/>
<dbReference type="SUPFAM" id="SSF52283">
    <property type="entry name" value="Formate/glycerate dehydrogenase catalytic domain-like"/>
    <property type="match status" value="1"/>
</dbReference>
<dbReference type="PANTHER" id="PTHR10996:SF178">
    <property type="entry name" value="2-HYDROXYACID DEHYDROGENASE YGL185C-RELATED"/>
    <property type="match status" value="1"/>
</dbReference>
<dbReference type="RefSeq" id="WP_120443487.1">
    <property type="nucleotide sequence ID" value="NZ_CP031078.1"/>
</dbReference>
<organism evidence="7 8">
    <name type="scientific">Paracoccus yeei</name>
    <dbReference type="NCBI Taxonomy" id="147645"/>
    <lineage>
        <taxon>Bacteria</taxon>
        <taxon>Pseudomonadati</taxon>
        <taxon>Pseudomonadota</taxon>
        <taxon>Alphaproteobacteria</taxon>
        <taxon>Rhodobacterales</taxon>
        <taxon>Paracoccaceae</taxon>
        <taxon>Paracoccus</taxon>
    </lineage>
</organism>
<protein>
    <submittedName>
        <fullName evidence="7">D-3-phosphoglycerate dehydrogenase</fullName>
        <ecNumber evidence="7">1.1.1.95</ecNumber>
    </submittedName>
</protein>
<evidence type="ECO:0000256" key="1">
    <source>
        <dbReference type="ARBA" id="ARBA00005854"/>
    </source>
</evidence>
<dbReference type="EMBL" id="CP031078">
    <property type="protein sequence ID" value="AYF00820.1"/>
    <property type="molecule type" value="Genomic_DNA"/>
</dbReference>
<dbReference type="CDD" id="cd05301">
    <property type="entry name" value="GDH"/>
    <property type="match status" value="1"/>
</dbReference>
<dbReference type="InterPro" id="IPR050223">
    <property type="entry name" value="D-isomer_2-hydroxyacid_DH"/>
</dbReference>
<dbReference type="PROSITE" id="PS00671">
    <property type="entry name" value="D_2_HYDROXYACID_DH_3"/>
    <property type="match status" value="1"/>
</dbReference>
<evidence type="ECO:0000256" key="2">
    <source>
        <dbReference type="ARBA" id="ARBA00023002"/>
    </source>
</evidence>
<dbReference type="SUPFAM" id="SSF51735">
    <property type="entry name" value="NAD(P)-binding Rossmann-fold domains"/>
    <property type="match status" value="1"/>
</dbReference>
<dbReference type="Gene3D" id="3.40.50.720">
    <property type="entry name" value="NAD(P)-binding Rossmann-like Domain"/>
    <property type="match status" value="2"/>
</dbReference>
<dbReference type="Proteomes" id="UP000272010">
    <property type="component" value="Chromosome"/>
</dbReference>
<dbReference type="InterPro" id="IPR036291">
    <property type="entry name" value="NAD(P)-bd_dom_sf"/>
</dbReference>
<dbReference type="Pfam" id="PF00389">
    <property type="entry name" value="2-Hacid_dh"/>
    <property type="match status" value="1"/>
</dbReference>
<comment type="similarity">
    <text evidence="1 4">Belongs to the D-isomer specific 2-hydroxyacid dehydrogenase family.</text>
</comment>
<dbReference type="InterPro" id="IPR006139">
    <property type="entry name" value="D-isomer_2_OHA_DH_cat_dom"/>
</dbReference>
<reference evidence="8" key="1">
    <citation type="submission" date="2018-07" db="EMBL/GenBank/DDBJ databases">
        <title>Genome Structure of the Opportunistic Pathogen Paracoccus yeei (Alphaproteobacteria) and Identification of Putative Virulence Factors.</title>
        <authorList>
            <person name="Lasek R."/>
            <person name="Szuplewska M."/>
            <person name="Mitura M."/>
            <person name="Decewicz P."/>
            <person name="Chmielowska C."/>
            <person name="Pawlot A."/>
            <person name="Sentkowska D."/>
            <person name="Czarnecki J."/>
            <person name="Bartosik D."/>
        </authorList>
    </citation>
    <scope>NUCLEOTIDE SEQUENCE [LARGE SCALE GENOMIC DNA]</scope>
    <source>
        <strain evidence="8">CCUG 32053</strain>
    </source>
</reference>
<keyword evidence="3" id="KW-0520">NAD</keyword>
<evidence type="ECO:0000259" key="6">
    <source>
        <dbReference type="Pfam" id="PF02826"/>
    </source>
</evidence>
<proteinExistence type="inferred from homology"/>
<dbReference type="GO" id="GO:0051287">
    <property type="term" value="F:NAD binding"/>
    <property type="evidence" value="ECO:0007669"/>
    <property type="project" value="InterPro"/>
</dbReference>
<evidence type="ECO:0000256" key="3">
    <source>
        <dbReference type="ARBA" id="ARBA00023027"/>
    </source>
</evidence>
<dbReference type="PANTHER" id="PTHR10996">
    <property type="entry name" value="2-HYDROXYACID DEHYDROGENASE-RELATED"/>
    <property type="match status" value="1"/>
</dbReference>
<gene>
    <name evidence="7" type="ORF">PY32053_01164</name>
</gene>
<dbReference type="FunFam" id="3.40.50.720:FF:000203">
    <property type="entry name" value="D-3-phosphoglycerate dehydrogenase (SerA)"/>
    <property type="match status" value="1"/>
</dbReference>
<name>A0A386UKZ9_9RHOB</name>
<feature type="domain" description="D-isomer specific 2-hydroxyacid dehydrogenase NAD-binding" evidence="6">
    <location>
        <begin position="103"/>
        <end position="277"/>
    </location>
</feature>
<dbReference type="GO" id="GO:0030267">
    <property type="term" value="F:glyoxylate reductase (NADPH) activity"/>
    <property type="evidence" value="ECO:0007669"/>
    <property type="project" value="TreeGrafter"/>
</dbReference>
<accession>A0A386UKZ9</accession>
<dbReference type="InterPro" id="IPR029753">
    <property type="entry name" value="D-isomer_DH_CS"/>
</dbReference>
<evidence type="ECO:0000313" key="7">
    <source>
        <dbReference type="EMBL" id="AYF00820.1"/>
    </source>
</evidence>
<dbReference type="Pfam" id="PF02826">
    <property type="entry name" value="2-Hacid_dh_C"/>
    <property type="match status" value="1"/>
</dbReference>
<dbReference type="AlphaFoldDB" id="A0A386UKZ9"/>
<dbReference type="GO" id="GO:0005829">
    <property type="term" value="C:cytosol"/>
    <property type="evidence" value="ECO:0007669"/>
    <property type="project" value="TreeGrafter"/>
</dbReference>
<evidence type="ECO:0000256" key="4">
    <source>
        <dbReference type="RuleBase" id="RU003719"/>
    </source>
</evidence>
<evidence type="ECO:0000313" key="8">
    <source>
        <dbReference type="Proteomes" id="UP000272010"/>
    </source>
</evidence>
<keyword evidence="2 4" id="KW-0560">Oxidoreductase</keyword>
<dbReference type="GO" id="GO:0016618">
    <property type="term" value="F:hydroxypyruvate reductase [NAD(P)H] activity"/>
    <property type="evidence" value="ECO:0007669"/>
    <property type="project" value="TreeGrafter"/>
</dbReference>
<feature type="domain" description="D-isomer specific 2-hydroxyacid dehydrogenase catalytic" evidence="5">
    <location>
        <begin position="35"/>
        <end position="308"/>
    </location>
</feature>
<sequence length="312" mass="32818">MLLIATPLPAAVETRALQEFGAAAAPENMTQLVAPEGMRALLLSSRQRVDAATVAALPSSLGLIATCSVGFDHIDLAACAARDIAVTNTPDVLTDATAEMAMLLILAAARRAREYGQIMDQGWGRNYALNQMLGMQLSGKVLGIIGMGRIGRAVAHRAQAFGMTAIYHNRTRLPADLERGTTFVDLDELLASADVVSLNLPGTGSQPLMTAARFAQMKPGAIFVNTARGGLVDDDALLAALASGHLGGAGLDVFRGEPAFDKRYLDQPRAFLTPHMGSATLDTREAMGHRALNNVAAFLAGRTPTDLVTRAA</sequence>